<accession>A0A9D3YJT9</accession>
<reference evidence="2" key="1">
    <citation type="journal article" date="2019" name="bioRxiv">
        <title>The Genome of the Zebra Mussel, Dreissena polymorpha: A Resource for Invasive Species Research.</title>
        <authorList>
            <person name="McCartney M.A."/>
            <person name="Auch B."/>
            <person name="Kono T."/>
            <person name="Mallez S."/>
            <person name="Zhang Y."/>
            <person name="Obille A."/>
            <person name="Becker A."/>
            <person name="Abrahante J.E."/>
            <person name="Garbe J."/>
            <person name="Badalamenti J.P."/>
            <person name="Herman A."/>
            <person name="Mangelson H."/>
            <person name="Liachko I."/>
            <person name="Sullivan S."/>
            <person name="Sone E.D."/>
            <person name="Koren S."/>
            <person name="Silverstein K.A.T."/>
            <person name="Beckman K.B."/>
            <person name="Gohl D.M."/>
        </authorList>
    </citation>
    <scope>NUCLEOTIDE SEQUENCE</scope>
    <source>
        <strain evidence="2">Duluth1</strain>
        <tissue evidence="2">Whole animal</tissue>
    </source>
</reference>
<reference evidence="2" key="2">
    <citation type="submission" date="2020-11" db="EMBL/GenBank/DDBJ databases">
        <authorList>
            <person name="McCartney M.A."/>
            <person name="Auch B."/>
            <person name="Kono T."/>
            <person name="Mallez S."/>
            <person name="Becker A."/>
            <person name="Gohl D.M."/>
            <person name="Silverstein K.A.T."/>
            <person name="Koren S."/>
            <person name="Bechman K.B."/>
            <person name="Herman A."/>
            <person name="Abrahante J.E."/>
            <person name="Garbe J."/>
        </authorList>
    </citation>
    <scope>NUCLEOTIDE SEQUENCE</scope>
    <source>
        <strain evidence="2">Duluth1</strain>
        <tissue evidence="2">Whole animal</tissue>
    </source>
</reference>
<proteinExistence type="predicted"/>
<name>A0A9D3YJT9_DREPO</name>
<evidence type="ECO:0000313" key="2">
    <source>
        <dbReference type="EMBL" id="KAH3701862.1"/>
    </source>
</evidence>
<feature type="compositionally biased region" description="Polar residues" evidence="1">
    <location>
        <begin position="1"/>
        <end position="10"/>
    </location>
</feature>
<dbReference type="Proteomes" id="UP000828390">
    <property type="component" value="Unassembled WGS sequence"/>
</dbReference>
<evidence type="ECO:0000256" key="1">
    <source>
        <dbReference type="SAM" id="MobiDB-lite"/>
    </source>
</evidence>
<dbReference type="EMBL" id="JAIWYP010000015">
    <property type="protein sequence ID" value="KAH3701862.1"/>
    <property type="molecule type" value="Genomic_DNA"/>
</dbReference>
<evidence type="ECO:0000313" key="3">
    <source>
        <dbReference type="Proteomes" id="UP000828390"/>
    </source>
</evidence>
<organism evidence="2 3">
    <name type="scientific">Dreissena polymorpha</name>
    <name type="common">Zebra mussel</name>
    <name type="synonym">Mytilus polymorpha</name>
    <dbReference type="NCBI Taxonomy" id="45954"/>
    <lineage>
        <taxon>Eukaryota</taxon>
        <taxon>Metazoa</taxon>
        <taxon>Spiralia</taxon>
        <taxon>Lophotrochozoa</taxon>
        <taxon>Mollusca</taxon>
        <taxon>Bivalvia</taxon>
        <taxon>Autobranchia</taxon>
        <taxon>Heteroconchia</taxon>
        <taxon>Euheterodonta</taxon>
        <taxon>Imparidentia</taxon>
        <taxon>Neoheterodontei</taxon>
        <taxon>Myida</taxon>
        <taxon>Dreissenoidea</taxon>
        <taxon>Dreissenidae</taxon>
        <taxon>Dreissena</taxon>
    </lineage>
</organism>
<sequence>MADTTLPTQHPSRKRLVSNGARSKPDPLTATPPHPPSLFRAVSGTLKWLPSQPSQCLV</sequence>
<comment type="caution">
    <text evidence="2">The sequence shown here is derived from an EMBL/GenBank/DDBJ whole genome shotgun (WGS) entry which is preliminary data.</text>
</comment>
<gene>
    <name evidence="2" type="ORF">DPMN_076858</name>
</gene>
<protein>
    <submittedName>
        <fullName evidence="2">Uncharacterized protein</fullName>
    </submittedName>
</protein>
<feature type="region of interest" description="Disordered" evidence="1">
    <location>
        <begin position="1"/>
        <end position="38"/>
    </location>
</feature>
<keyword evidence="3" id="KW-1185">Reference proteome</keyword>
<dbReference type="AlphaFoldDB" id="A0A9D3YJT9"/>